<dbReference type="InterPro" id="IPR018506">
    <property type="entry name" value="Cyt_B5_heme-BS"/>
</dbReference>
<feature type="region of interest" description="Disordered" evidence="5">
    <location>
        <begin position="1"/>
        <end position="47"/>
    </location>
</feature>
<dbReference type="PANTHER" id="PTHR46237:SF1">
    <property type="entry name" value="CYTOCHROME B5 REDUCTASE 4"/>
    <property type="match status" value="1"/>
</dbReference>
<dbReference type="GO" id="GO:0004128">
    <property type="term" value="F:cytochrome-b5 reductase activity, acting on NAD(P)H"/>
    <property type="evidence" value="ECO:0007669"/>
    <property type="project" value="TreeGrafter"/>
</dbReference>
<sequence length="170" mass="18102">MPPPRGPSTLGPPATPASNGLRLPSTGPLPNRGPPTSTGLAPSANTAGKRNKIQLKPGHSPLDWATLTRSGKNLAGVPGLQRVTPSMLKFHHGRKGRDAWASYRGKVYNISPYLPFHPGGEGELMRAAGKDGEKLFMEYHPWVNWDNMLGSCLVGIMVSEGSGEGLDDLD</sequence>
<comment type="similarity">
    <text evidence="4">Belongs to the cytochrome b5 family.</text>
</comment>
<dbReference type="PANTHER" id="PTHR46237">
    <property type="entry name" value="CYTOCHROME B5 REDUCTASE 4 FAMILY MEMBER"/>
    <property type="match status" value="1"/>
</dbReference>
<dbReference type="Proteomes" id="UP000799439">
    <property type="component" value="Unassembled WGS sequence"/>
</dbReference>
<evidence type="ECO:0000256" key="4">
    <source>
        <dbReference type="RuleBase" id="RU362121"/>
    </source>
</evidence>
<dbReference type="Pfam" id="PF00173">
    <property type="entry name" value="Cyt-b5"/>
    <property type="match status" value="1"/>
</dbReference>
<keyword evidence="3 4" id="KW-0408">Iron</keyword>
<dbReference type="FunFam" id="3.10.120.10:FF:000001">
    <property type="entry name" value="Cytochrome b5 reductase 4"/>
    <property type="match status" value="1"/>
</dbReference>
<dbReference type="InterPro" id="IPR001199">
    <property type="entry name" value="Cyt_B5-like_heme/steroid-bd"/>
</dbReference>
<dbReference type="SMART" id="SM01117">
    <property type="entry name" value="Cyt-b5"/>
    <property type="match status" value="1"/>
</dbReference>
<evidence type="ECO:0000313" key="8">
    <source>
        <dbReference type="Proteomes" id="UP000799439"/>
    </source>
</evidence>
<keyword evidence="1 4" id="KW-0349">Heme</keyword>
<dbReference type="AlphaFoldDB" id="A0A9P4JDD5"/>
<evidence type="ECO:0000256" key="3">
    <source>
        <dbReference type="ARBA" id="ARBA00023004"/>
    </source>
</evidence>
<protein>
    <submittedName>
        <fullName evidence="7">Cytochrome b5</fullName>
    </submittedName>
</protein>
<accession>A0A9P4JDD5</accession>
<dbReference type="GO" id="GO:0005737">
    <property type="term" value="C:cytoplasm"/>
    <property type="evidence" value="ECO:0007669"/>
    <property type="project" value="TreeGrafter"/>
</dbReference>
<dbReference type="InterPro" id="IPR051872">
    <property type="entry name" value="Cytochrome_b5/Flavoprotein_Rdt"/>
</dbReference>
<evidence type="ECO:0000313" key="7">
    <source>
        <dbReference type="EMBL" id="KAF2157585.1"/>
    </source>
</evidence>
<dbReference type="GO" id="GO:0020037">
    <property type="term" value="F:heme binding"/>
    <property type="evidence" value="ECO:0007669"/>
    <property type="project" value="UniProtKB-UniRule"/>
</dbReference>
<keyword evidence="2 4" id="KW-0479">Metal-binding</keyword>
<feature type="compositionally biased region" description="Polar residues" evidence="5">
    <location>
        <begin position="34"/>
        <end position="47"/>
    </location>
</feature>
<evidence type="ECO:0000256" key="1">
    <source>
        <dbReference type="ARBA" id="ARBA00022617"/>
    </source>
</evidence>
<name>A0A9P4JDD5_9PEZI</name>
<dbReference type="PROSITE" id="PS50255">
    <property type="entry name" value="CYTOCHROME_B5_2"/>
    <property type="match status" value="1"/>
</dbReference>
<evidence type="ECO:0000256" key="5">
    <source>
        <dbReference type="SAM" id="MobiDB-lite"/>
    </source>
</evidence>
<dbReference type="GO" id="GO:0046872">
    <property type="term" value="F:metal ion binding"/>
    <property type="evidence" value="ECO:0007669"/>
    <property type="project" value="UniProtKB-UniRule"/>
</dbReference>
<feature type="domain" description="Cytochrome b5 heme-binding" evidence="6">
    <location>
        <begin position="80"/>
        <end position="158"/>
    </location>
</feature>
<gene>
    <name evidence="7" type="ORF">K461DRAFT_218703</name>
</gene>
<keyword evidence="8" id="KW-1185">Reference proteome</keyword>
<dbReference type="SUPFAM" id="SSF55856">
    <property type="entry name" value="Cytochrome b5-like heme/steroid binding domain"/>
    <property type="match status" value="1"/>
</dbReference>
<comment type="caution">
    <text evidence="7">The sequence shown here is derived from an EMBL/GenBank/DDBJ whole genome shotgun (WGS) entry which is preliminary data.</text>
</comment>
<evidence type="ECO:0000256" key="2">
    <source>
        <dbReference type="ARBA" id="ARBA00022723"/>
    </source>
</evidence>
<dbReference type="PROSITE" id="PS00191">
    <property type="entry name" value="CYTOCHROME_B5_1"/>
    <property type="match status" value="1"/>
</dbReference>
<reference evidence="7" key="1">
    <citation type="journal article" date="2020" name="Stud. Mycol.">
        <title>101 Dothideomycetes genomes: a test case for predicting lifestyles and emergence of pathogens.</title>
        <authorList>
            <person name="Haridas S."/>
            <person name="Albert R."/>
            <person name="Binder M."/>
            <person name="Bloem J."/>
            <person name="Labutti K."/>
            <person name="Salamov A."/>
            <person name="Andreopoulos B."/>
            <person name="Baker S."/>
            <person name="Barry K."/>
            <person name="Bills G."/>
            <person name="Bluhm B."/>
            <person name="Cannon C."/>
            <person name="Castanera R."/>
            <person name="Culley D."/>
            <person name="Daum C."/>
            <person name="Ezra D."/>
            <person name="Gonzalez J."/>
            <person name="Henrissat B."/>
            <person name="Kuo A."/>
            <person name="Liang C."/>
            <person name="Lipzen A."/>
            <person name="Lutzoni F."/>
            <person name="Magnuson J."/>
            <person name="Mondo S."/>
            <person name="Nolan M."/>
            <person name="Ohm R."/>
            <person name="Pangilinan J."/>
            <person name="Park H.-J."/>
            <person name="Ramirez L."/>
            <person name="Alfaro M."/>
            <person name="Sun H."/>
            <person name="Tritt A."/>
            <person name="Yoshinaga Y."/>
            <person name="Zwiers L.-H."/>
            <person name="Turgeon B."/>
            <person name="Goodwin S."/>
            <person name="Spatafora J."/>
            <person name="Crous P."/>
            <person name="Grigoriev I."/>
        </authorList>
    </citation>
    <scope>NUCLEOTIDE SEQUENCE</scope>
    <source>
        <strain evidence="7">CBS 260.36</strain>
    </source>
</reference>
<proteinExistence type="inferred from homology"/>
<dbReference type="InterPro" id="IPR036400">
    <property type="entry name" value="Cyt_B5-like_heme/steroid_sf"/>
</dbReference>
<evidence type="ECO:0000259" key="6">
    <source>
        <dbReference type="PROSITE" id="PS50255"/>
    </source>
</evidence>
<dbReference type="EMBL" id="ML996081">
    <property type="protein sequence ID" value="KAF2157585.1"/>
    <property type="molecule type" value="Genomic_DNA"/>
</dbReference>
<dbReference type="Gene3D" id="3.10.120.10">
    <property type="entry name" value="Cytochrome b5-like heme/steroid binding domain"/>
    <property type="match status" value="1"/>
</dbReference>
<organism evidence="7 8">
    <name type="scientific">Myriangium duriaei CBS 260.36</name>
    <dbReference type="NCBI Taxonomy" id="1168546"/>
    <lineage>
        <taxon>Eukaryota</taxon>
        <taxon>Fungi</taxon>
        <taxon>Dikarya</taxon>
        <taxon>Ascomycota</taxon>
        <taxon>Pezizomycotina</taxon>
        <taxon>Dothideomycetes</taxon>
        <taxon>Dothideomycetidae</taxon>
        <taxon>Myriangiales</taxon>
        <taxon>Myriangiaceae</taxon>
        <taxon>Myriangium</taxon>
    </lineage>
</organism>
<dbReference type="OrthoDB" id="432299at2759"/>